<dbReference type="PANTHER" id="PTHR44942">
    <property type="entry name" value="METHYLTRANSF_11 DOMAIN-CONTAINING PROTEIN"/>
    <property type="match status" value="1"/>
</dbReference>
<keyword evidence="2 5" id="KW-0489">Methyltransferase</keyword>
<evidence type="ECO:0000313" key="5">
    <source>
        <dbReference type="EMBL" id="AOW98491.1"/>
    </source>
</evidence>
<evidence type="ECO:0000256" key="1">
    <source>
        <dbReference type="ARBA" id="ARBA00008361"/>
    </source>
</evidence>
<dbReference type="CDD" id="cd02440">
    <property type="entry name" value="AdoMet_MTases"/>
    <property type="match status" value="1"/>
</dbReference>
<dbReference type="GO" id="GO:0008757">
    <property type="term" value="F:S-adenosylmethionine-dependent methyltransferase activity"/>
    <property type="evidence" value="ECO:0007669"/>
    <property type="project" value="InterPro"/>
</dbReference>
<dbReference type="EMBL" id="CP017599">
    <property type="protein sequence ID" value="AOW98491.1"/>
    <property type="molecule type" value="Genomic_DNA"/>
</dbReference>
<keyword evidence="3 5" id="KW-0808">Transferase</keyword>
<evidence type="ECO:0000313" key="6">
    <source>
        <dbReference type="Proteomes" id="UP000177870"/>
    </source>
</evidence>
<dbReference type="InterPro" id="IPR013216">
    <property type="entry name" value="Methyltransf_11"/>
</dbReference>
<dbReference type="STRING" id="1458985.BJP34_02650"/>
<protein>
    <submittedName>
        <fullName evidence="5">Methyltransferase type 11</fullName>
    </submittedName>
</protein>
<dbReference type="OrthoDB" id="9797252at2"/>
<dbReference type="Gene3D" id="3.40.50.150">
    <property type="entry name" value="Vaccinia Virus protein VP39"/>
    <property type="match status" value="1"/>
</dbReference>
<dbReference type="Proteomes" id="UP000177870">
    <property type="component" value="Chromosome"/>
</dbReference>
<reference evidence="6" key="1">
    <citation type="submission" date="2016-10" db="EMBL/GenBank/DDBJ databases">
        <title>Comparative genomics uncovers the prolific and rare metabolic potential of the cyanobacterial genus Moorea.</title>
        <authorList>
            <person name="Leao T."/>
            <person name="Castelao G."/>
            <person name="Korobeynikov A."/>
            <person name="Monroe E.A."/>
            <person name="Podell S."/>
            <person name="Glukhov E."/>
            <person name="Allen E."/>
            <person name="Gerwick W.H."/>
            <person name="Gerwick L."/>
        </authorList>
    </citation>
    <scope>NUCLEOTIDE SEQUENCE [LARGE SCALE GENOMIC DNA]</scope>
    <source>
        <strain evidence="6">PAL-8-15-08-1</strain>
    </source>
</reference>
<dbReference type="InterPro" id="IPR051052">
    <property type="entry name" value="Diverse_substrate_MTase"/>
</dbReference>
<gene>
    <name evidence="5" type="ORF">BJP34_02650</name>
</gene>
<proteinExistence type="inferred from homology"/>
<dbReference type="RefSeq" id="WP_070390998.1">
    <property type="nucleotide sequence ID" value="NZ_CP017599.1"/>
</dbReference>
<accession>A0A1D8TLG5</accession>
<feature type="domain" description="Methyltransferase type 11" evidence="4">
    <location>
        <begin position="56"/>
        <end position="143"/>
    </location>
</feature>
<dbReference type="PANTHER" id="PTHR44942:SF4">
    <property type="entry name" value="METHYLTRANSFERASE TYPE 11 DOMAIN-CONTAINING PROTEIN"/>
    <property type="match status" value="1"/>
</dbReference>
<dbReference type="AlphaFoldDB" id="A0A1D8TLG5"/>
<dbReference type="InterPro" id="IPR029063">
    <property type="entry name" value="SAM-dependent_MTases_sf"/>
</dbReference>
<dbReference type="GO" id="GO:0032259">
    <property type="term" value="P:methylation"/>
    <property type="evidence" value="ECO:0007669"/>
    <property type="project" value="UniProtKB-KW"/>
</dbReference>
<dbReference type="KEGG" id="mpro:BJP34_02650"/>
<dbReference type="Pfam" id="PF08241">
    <property type="entry name" value="Methyltransf_11"/>
    <property type="match status" value="1"/>
</dbReference>
<evidence type="ECO:0000259" key="4">
    <source>
        <dbReference type="Pfam" id="PF08241"/>
    </source>
</evidence>
<evidence type="ECO:0000256" key="2">
    <source>
        <dbReference type="ARBA" id="ARBA00022603"/>
    </source>
</evidence>
<comment type="similarity">
    <text evidence="1">Belongs to the methyltransferase superfamily.</text>
</comment>
<name>A0A1D8TLG5_9CYAN</name>
<sequence>MGERNLQTTPLHQMNPESRFSELVTDYAKYRPSYPAAAIDKILEGLENRGQLLAADIGAGTGISSRLLAQRGVRVIAIEPNTQMREAASTDPLVEFRNGTAQQTNLPDASIDLVACFQSFHWFDPEPSLLEFRRILKPTGKLAVVWNDRNRQDDFTQGYSHLVQIASNHHPAESRMCSVDPLLASPLFPNVYSYTFSYQQALDKDGLIGRAMSVSYIPREGLAHQKLISDLQELYNSWCDEKGLVYLTYRTKVYVAQSQC</sequence>
<organism evidence="5 6">
    <name type="scientific">Moorena producens PAL-8-15-08-1</name>
    <dbReference type="NCBI Taxonomy" id="1458985"/>
    <lineage>
        <taxon>Bacteria</taxon>
        <taxon>Bacillati</taxon>
        <taxon>Cyanobacteriota</taxon>
        <taxon>Cyanophyceae</taxon>
        <taxon>Coleofasciculales</taxon>
        <taxon>Coleofasciculaceae</taxon>
        <taxon>Moorena</taxon>
    </lineage>
</organism>
<dbReference type="SUPFAM" id="SSF53335">
    <property type="entry name" value="S-adenosyl-L-methionine-dependent methyltransferases"/>
    <property type="match status" value="1"/>
</dbReference>
<evidence type="ECO:0000256" key="3">
    <source>
        <dbReference type="ARBA" id="ARBA00022679"/>
    </source>
</evidence>